<dbReference type="AlphaFoldDB" id="A0A936ZLA3"/>
<protein>
    <submittedName>
        <fullName evidence="1">Trypsin-like peptidase domain-containing protein</fullName>
    </submittedName>
</protein>
<accession>A0A936ZLA3</accession>
<dbReference type="Pfam" id="PF13365">
    <property type="entry name" value="Trypsin_2"/>
    <property type="match status" value="1"/>
</dbReference>
<dbReference type="EMBL" id="JAEQNA010000001">
    <property type="protein sequence ID" value="MBL0419320.1"/>
    <property type="molecule type" value="Genomic_DNA"/>
</dbReference>
<dbReference type="InterPro" id="IPR043504">
    <property type="entry name" value="Peptidase_S1_PA_chymotrypsin"/>
</dbReference>
<organism evidence="1 2">
    <name type="scientific">Ramlibacter aurantiacus</name>
    <dbReference type="NCBI Taxonomy" id="2801330"/>
    <lineage>
        <taxon>Bacteria</taxon>
        <taxon>Pseudomonadati</taxon>
        <taxon>Pseudomonadota</taxon>
        <taxon>Betaproteobacteria</taxon>
        <taxon>Burkholderiales</taxon>
        <taxon>Comamonadaceae</taxon>
        <taxon>Ramlibacter</taxon>
    </lineage>
</organism>
<reference evidence="1" key="1">
    <citation type="submission" date="2021-01" db="EMBL/GenBank/DDBJ databases">
        <title>Ramlibacter sp. strain AW1 16S ribosomal RNA gene Genome sequencing and assembly.</title>
        <authorList>
            <person name="Kang M."/>
        </authorList>
    </citation>
    <scope>NUCLEOTIDE SEQUENCE</scope>
    <source>
        <strain evidence="1">AW1</strain>
    </source>
</reference>
<dbReference type="SUPFAM" id="SSF50494">
    <property type="entry name" value="Trypsin-like serine proteases"/>
    <property type="match status" value="1"/>
</dbReference>
<evidence type="ECO:0000313" key="1">
    <source>
        <dbReference type="EMBL" id="MBL0419320.1"/>
    </source>
</evidence>
<dbReference type="Gene3D" id="2.40.10.10">
    <property type="entry name" value="Trypsin-like serine proteases"/>
    <property type="match status" value="1"/>
</dbReference>
<evidence type="ECO:0000313" key="2">
    <source>
        <dbReference type="Proteomes" id="UP000613011"/>
    </source>
</evidence>
<dbReference type="Proteomes" id="UP000613011">
    <property type="component" value="Unassembled WGS sequence"/>
</dbReference>
<dbReference type="RefSeq" id="WP_201682361.1">
    <property type="nucleotide sequence ID" value="NZ_JAEQNA010000001.1"/>
</dbReference>
<gene>
    <name evidence="1" type="ORF">JI739_03065</name>
</gene>
<keyword evidence="2" id="KW-1185">Reference proteome</keyword>
<name>A0A936ZLA3_9BURK</name>
<sequence length="239" mass="26026">MIDPLLFCAARITTYSGPLRLTDASGFFYERAHRLFLVTSRHVFLDDAGGHRPDRIEFIVHTDAADLTAWATLSVLLYRDGVSQWREGVDSGGAVDVAAIELERDVLPASAVMHPFRPELCAAADAALPPGAPVLVVGFPLSFFDTRHYLPVVRSGSIASAYGIRFQGQGYFLTDARTHRGTSGAPVVMRNTAPGSAFPWTLLGVHSASFDMQTREDELDERLGLGCAWYAGILDALTR</sequence>
<comment type="caution">
    <text evidence="1">The sequence shown here is derived from an EMBL/GenBank/DDBJ whole genome shotgun (WGS) entry which is preliminary data.</text>
</comment>
<proteinExistence type="predicted"/>
<dbReference type="InterPro" id="IPR009003">
    <property type="entry name" value="Peptidase_S1_PA"/>
</dbReference>